<dbReference type="Proteomes" id="UP001162480">
    <property type="component" value="Chromosome 9"/>
</dbReference>
<proteinExistence type="predicted"/>
<name>A0AA36B5X6_OCTVU</name>
<sequence>MKFTNTRAEVWRKSDTDLEETEKKFIPQLLKTQYLKAEKGTQRAKKIRSTSSATCRHKFVKTPPEIVLGLETEDGACALVEIDDIIDDSNLAPEDITGNVRRSSITEKLNKSRESEAKVAEMKVDAEQRQRDFEQLLDEHAELVQNISRSSSSESVNQRERD</sequence>
<feature type="coiled-coil region" evidence="1">
    <location>
        <begin position="119"/>
        <end position="146"/>
    </location>
</feature>
<accession>A0AA36B5X6</accession>
<protein>
    <submittedName>
        <fullName evidence="2">Uncharacterized protein</fullName>
    </submittedName>
</protein>
<evidence type="ECO:0000313" key="2">
    <source>
        <dbReference type="EMBL" id="CAI9727572.1"/>
    </source>
</evidence>
<keyword evidence="1" id="KW-0175">Coiled coil</keyword>
<evidence type="ECO:0000256" key="1">
    <source>
        <dbReference type="SAM" id="Coils"/>
    </source>
</evidence>
<keyword evidence="3" id="KW-1185">Reference proteome</keyword>
<dbReference type="AlphaFoldDB" id="A0AA36B5X6"/>
<gene>
    <name evidence="2" type="ORF">OCTVUL_1B011347</name>
</gene>
<evidence type="ECO:0000313" key="3">
    <source>
        <dbReference type="Proteomes" id="UP001162480"/>
    </source>
</evidence>
<dbReference type="EMBL" id="OX597822">
    <property type="protein sequence ID" value="CAI9727572.1"/>
    <property type="molecule type" value="Genomic_DNA"/>
</dbReference>
<reference evidence="2" key="1">
    <citation type="submission" date="2023-08" db="EMBL/GenBank/DDBJ databases">
        <authorList>
            <person name="Alioto T."/>
            <person name="Alioto T."/>
            <person name="Gomez Garrido J."/>
        </authorList>
    </citation>
    <scope>NUCLEOTIDE SEQUENCE</scope>
</reference>
<organism evidence="2 3">
    <name type="scientific">Octopus vulgaris</name>
    <name type="common">Common octopus</name>
    <dbReference type="NCBI Taxonomy" id="6645"/>
    <lineage>
        <taxon>Eukaryota</taxon>
        <taxon>Metazoa</taxon>
        <taxon>Spiralia</taxon>
        <taxon>Lophotrochozoa</taxon>
        <taxon>Mollusca</taxon>
        <taxon>Cephalopoda</taxon>
        <taxon>Coleoidea</taxon>
        <taxon>Octopodiformes</taxon>
        <taxon>Octopoda</taxon>
        <taxon>Incirrata</taxon>
        <taxon>Octopodidae</taxon>
        <taxon>Octopus</taxon>
    </lineage>
</organism>